<accession>A0AAW2PJW5</accession>
<evidence type="ECO:0000313" key="1">
    <source>
        <dbReference type="EMBL" id="KAL0355313.1"/>
    </source>
</evidence>
<name>A0AAW2PJW5_SESRA</name>
<reference evidence="1" key="1">
    <citation type="submission" date="2020-06" db="EMBL/GenBank/DDBJ databases">
        <authorList>
            <person name="Li T."/>
            <person name="Hu X."/>
            <person name="Zhang T."/>
            <person name="Song X."/>
            <person name="Zhang H."/>
            <person name="Dai N."/>
            <person name="Sheng W."/>
            <person name="Hou X."/>
            <person name="Wei L."/>
        </authorList>
    </citation>
    <scope>NUCLEOTIDE SEQUENCE</scope>
    <source>
        <strain evidence="1">G02</strain>
        <tissue evidence="1">Leaf</tissue>
    </source>
</reference>
<protein>
    <submittedName>
        <fullName evidence="1">Uncharacterized protein</fullName>
    </submittedName>
</protein>
<organism evidence="1">
    <name type="scientific">Sesamum radiatum</name>
    <name type="common">Black benniseed</name>
    <dbReference type="NCBI Taxonomy" id="300843"/>
    <lineage>
        <taxon>Eukaryota</taxon>
        <taxon>Viridiplantae</taxon>
        <taxon>Streptophyta</taxon>
        <taxon>Embryophyta</taxon>
        <taxon>Tracheophyta</taxon>
        <taxon>Spermatophyta</taxon>
        <taxon>Magnoliopsida</taxon>
        <taxon>eudicotyledons</taxon>
        <taxon>Gunneridae</taxon>
        <taxon>Pentapetalae</taxon>
        <taxon>asterids</taxon>
        <taxon>lamiids</taxon>
        <taxon>Lamiales</taxon>
        <taxon>Pedaliaceae</taxon>
        <taxon>Sesamum</taxon>
    </lineage>
</organism>
<reference evidence="1" key="2">
    <citation type="journal article" date="2024" name="Plant">
        <title>Genomic evolution and insights into agronomic trait innovations of Sesamum species.</title>
        <authorList>
            <person name="Miao H."/>
            <person name="Wang L."/>
            <person name="Qu L."/>
            <person name="Liu H."/>
            <person name="Sun Y."/>
            <person name="Le M."/>
            <person name="Wang Q."/>
            <person name="Wei S."/>
            <person name="Zheng Y."/>
            <person name="Lin W."/>
            <person name="Duan Y."/>
            <person name="Cao H."/>
            <person name="Xiong S."/>
            <person name="Wang X."/>
            <person name="Wei L."/>
            <person name="Li C."/>
            <person name="Ma Q."/>
            <person name="Ju M."/>
            <person name="Zhao R."/>
            <person name="Li G."/>
            <person name="Mu C."/>
            <person name="Tian Q."/>
            <person name="Mei H."/>
            <person name="Zhang T."/>
            <person name="Gao T."/>
            <person name="Zhang H."/>
        </authorList>
    </citation>
    <scope>NUCLEOTIDE SEQUENCE</scope>
    <source>
        <strain evidence="1">G02</strain>
    </source>
</reference>
<dbReference type="EMBL" id="JACGWJ010000017">
    <property type="protein sequence ID" value="KAL0355313.1"/>
    <property type="molecule type" value="Genomic_DNA"/>
</dbReference>
<dbReference type="PANTHER" id="PTHR33116">
    <property type="entry name" value="REVERSE TRANSCRIPTASE ZINC-BINDING DOMAIN-CONTAINING PROTEIN-RELATED-RELATED"/>
    <property type="match status" value="1"/>
</dbReference>
<dbReference type="AlphaFoldDB" id="A0AAW2PJW5"/>
<proteinExistence type="predicted"/>
<dbReference type="PANTHER" id="PTHR33116:SF86">
    <property type="entry name" value="REVERSE TRANSCRIPTASE DOMAIN-CONTAINING PROTEIN"/>
    <property type="match status" value="1"/>
</dbReference>
<comment type="caution">
    <text evidence="1">The sequence shown here is derived from an EMBL/GenBank/DDBJ whole genome shotgun (WGS) entry which is preliminary data.</text>
</comment>
<gene>
    <name evidence="1" type="ORF">Sradi_3978200</name>
</gene>
<sequence length="173" mass="19379">MQSWSARRLSQAGRAILIKSILQVIPSYAMSSFKMPEGLLSDIESSMANCFSHQVNSKKIHWLAWRKCWRRGEAVVCVEVTVLCLALAGDGIALFIGNGSNVRLAVDQWIPWPASFLLKEKVQEVFAAVDTDWIIRISVRDGGDDFLGWHFDPHRRFTVISRGSFLAGGVMLI</sequence>